<dbReference type="EMBL" id="JANCYW010000006">
    <property type="protein sequence ID" value="KAK4535953.1"/>
    <property type="molecule type" value="Genomic_DNA"/>
</dbReference>
<dbReference type="CDD" id="cd23156">
    <property type="entry name" value="Prefoldin_3"/>
    <property type="match status" value="1"/>
</dbReference>
<dbReference type="PANTHER" id="PTHR12409">
    <property type="entry name" value="PREFOLDIN SUBUNIT 3"/>
    <property type="match status" value="1"/>
</dbReference>
<gene>
    <name evidence="3" type="ORF">CDCA_CDCA06G1973</name>
    <name evidence="4" type="ORF">CDCA_CDCA06G1978</name>
</gene>
<dbReference type="GO" id="GO:0007021">
    <property type="term" value="P:tubulin complex assembly"/>
    <property type="evidence" value="ECO:0007669"/>
    <property type="project" value="TreeGrafter"/>
</dbReference>
<dbReference type="GO" id="GO:0005737">
    <property type="term" value="C:cytoplasm"/>
    <property type="evidence" value="ECO:0007669"/>
    <property type="project" value="TreeGrafter"/>
</dbReference>
<dbReference type="SUPFAM" id="SSF46579">
    <property type="entry name" value="Prefoldin"/>
    <property type="match status" value="1"/>
</dbReference>
<evidence type="ECO:0000256" key="1">
    <source>
        <dbReference type="ARBA" id="ARBA00010048"/>
    </source>
</evidence>
<proteinExistence type="inferred from homology"/>
<dbReference type="GO" id="GO:0007017">
    <property type="term" value="P:microtubule-based process"/>
    <property type="evidence" value="ECO:0007669"/>
    <property type="project" value="TreeGrafter"/>
</dbReference>
<dbReference type="InterPro" id="IPR016655">
    <property type="entry name" value="PFD3"/>
</dbReference>
<dbReference type="Pfam" id="PF02996">
    <property type="entry name" value="Prefoldin"/>
    <property type="match status" value="1"/>
</dbReference>
<evidence type="ECO:0008006" key="6">
    <source>
        <dbReference type="Google" id="ProtNLM"/>
    </source>
</evidence>
<name>A0AAV9IUI9_CYACA</name>
<evidence type="ECO:0000313" key="3">
    <source>
        <dbReference type="EMBL" id="KAK4535948.1"/>
    </source>
</evidence>
<comment type="caution">
    <text evidence="3">The sequence shown here is derived from an EMBL/GenBank/DDBJ whole genome shotgun (WGS) entry which is preliminary data.</text>
</comment>
<keyword evidence="2" id="KW-0143">Chaperone</keyword>
<organism evidence="3 5">
    <name type="scientific">Cyanidium caldarium</name>
    <name type="common">Red alga</name>
    <dbReference type="NCBI Taxonomy" id="2771"/>
    <lineage>
        <taxon>Eukaryota</taxon>
        <taxon>Rhodophyta</taxon>
        <taxon>Bangiophyceae</taxon>
        <taxon>Cyanidiales</taxon>
        <taxon>Cyanidiaceae</taxon>
        <taxon>Cyanidium</taxon>
    </lineage>
</organism>
<dbReference type="GO" id="GO:0016272">
    <property type="term" value="C:prefoldin complex"/>
    <property type="evidence" value="ECO:0007669"/>
    <property type="project" value="InterPro"/>
</dbReference>
<reference evidence="3 5" key="1">
    <citation type="submission" date="2022-07" db="EMBL/GenBank/DDBJ databases">
        <title>Genome-wide signatures of adaptation to extreme environments.</title>
        <authorList>
            <person name="Cho C.H."/>
            <person name="Yoon H.S."/>
        </authorList>
    </citation>
    <scope>NUCLEOTIDE SEQUENCE [LARGE SCALE GENOMIC DNA]</scope>
    <source>
        <strain evidence="3 5">DBV 063 E5</strain>
    </source>
</reference>
<dbReference type="Gene3D" id="1.10.287.370">
    <property type="match status" value="1"/>
</dbReference>
<dbReference type="InterPro" id="IPR004127">
    <property type="entry name" value="Prefoldin_subunit_alpha"/>
</dbReference>
<dbReference type="AlphaFoldDB" id="A0AAV9IUI9"/>
<sequence length="212" mass="23169">MLRDAAATSPPRASASAAVSLDAVVATPHFIADPETVVRSSTDGARSIIQLLDSQIKYRRVLEQRLVQRQESLRAKLQELDEALTAVQLLRDHGDEHTPQLPPVLQARFEVCEGVYVKARIGRQPHRTVHLWLGAKAMVEFTLDEAVALLEKNRATADASQAEVEKNLAQVRTEMVTAEVNLSRLHNAGIRLRQQASVAAASDSAAAPESSR</sequence>
<dbReference type="GO" id="GO:0006457">
    <property type="term" value="P:protein folding"/>
    <property type="evidence" value="ECO:0007669"/>
    <property type="project" value="InterPro"/>
</dbReference>
<protein>
    <recommendedName>
        <fullName evidence="6">Prefoldin subunit 3</fullName>
    </recommendedName>
</protein>
<dbReference type="PANTHER" id="PTHR12409:SF0">
    <property type="entry name" value="PREFOLDIN SUBUNIT 3"/>
    <property type="match status" value="1"/>
</dbReference>
<accession>A0AAV9IUI9</accession>
<dbReference type="Proteomes" id="UP001301350">
    <property type="component" value="Unassembled WGS sequence"/>
</dbReference>
<dbReference type="EMBL" id="JANCYW010000006">
    <property type="protein sequence ID" value="KAK4535948.1"/>
    <property type="molecule type" value="Genomic_DNA"/>
</dbReference>
<evidence type="ECO:0000313" key="5">
    <source>
        <dbReference type="Proteomes" id="UP001301350"/>
    </source>
</evidence>
<dbReference type="GO" id="GO:0015631">
    <property type="term" value="F:tubulin binding"/>
    <property type="evidence" value="ECO:0007669"/>
    <property type="project" value="TreeGrafter"/>
</dbReference>
<keyword evidence="5" id="KW-1185">Reference proteome</keyword>
<evidence type="ECO:0000256" key="2">
    <source>
        <dbReference type="ARBA" id="ARBA00023186"/>
    </source>
</evidence>
<dbReference type="InterPro" id="IPR009053">
    <property type="entry name" value="Prefoldin"/>
</dbReference>
<evidence type="ECO:0000313" key="4">
    <source>
        <dbReference type="EMBL" id="KAK4535953.1"/>
    </source>
</evidence>
<comment type="similarity">
    <text evidence="1">Belongs to the prefoldin subunit alpha family.</text>
</comment>